<dbReference type="Gene3D" id="3.90.79.10">
    <property type="entry name" value="Nucleoside Triphosphate Pyrophosphohydrolase"/>
    <property type="match status" value="1"/>
</dbReference>
<evidence type="ECO:0000256" key="3">
    <source>
        <dbReference type="ARBA" id="ARBA00022723"/>
    </source>
</evidence>
<dbReference type="CDD" id="cd03426">
    <property type="entry name" value="NUDIX_CoAse_Nudt7"/>
    <property type="match status" value="1"/>
</dbReference>
<evidence type="ECO:0000256" key="2">
    <source>
        <dbReference type="ARBA" id="ARBA00001946"/>
    </source>
</evidence>
<name>A0ABP7NRT0_9GAMM</name>
<dbReference type="InterPro" id="IPR045121">
    <property type="entry name" value="CoAse"/>
</dbReference>
<protein>
    <submittedName>
        <fullName evidence="8">CoA pyrophosphatase</fullName>
    </submittedName>
</protein>
<accession>A0ABP7NRT0</accession>
<comment type="cofactor">
    <cofactor evidence="2">
        <name>Mg(2+)</name>
        <dbReference type="ChEBI" id="CHEBI:18420"/>
    </cofactor>
</comment>
<proteinExistence type="predicted"/>
<evidence type="ECO:0000256" key="5">
    <source>
        <dbReference type="ARBA" id="ARBA00022842"/>
    </source>
</evidence>
<keyword evidence="9" id="KW-1185">Reference proteome</keyword>
<evidence type="ECO:0000256" key="6">
    <source>
        <dbReference type="ARBA" id="ARBA00023211"/>
    </source>
</evidence>
<evidence type="ECO:0000256" key="4">
    <source>
        <dbReference type="ARBA" id="ARBA00022801"/>
    </source>
</evidence>
<dbReference type="Proteomes" id="UP001501337">
    <property type="component" value="Unassembled WGS sequence"/>
</dbReference>
<dbReference type="PROSITE" id="PS51462">
    <property type="entry name" value="NUDIX"/>
    <property type="match status" value="1"/>
</dbReference>
<comment type="cofactor">
    <cofactor evidence="1">
        <name>Mn(2+)</name>
        <dbReference type="ChEBI" id="CHEBI:29035"/>
    </cofactor>
</comment>
<keyword evidence="6" id="KW-0464">Manganese</keyword>
<dbReference type="Pfam" id="PF00293">
    <property type="entry name" value="NUDIX"/>
    <property type="match status" value="1"/>
</dbReference>
<sequence length="199" mass="22588">MTDYEKLQRYQFRSLTSKLPRAAVMMLLTEEDDPHVILTRRSEILNTHRGQVAFPGGMQDHGDATLLATGLREVYEEIGLPASSIKHQARLSDVWSKHGILVTPFVGSVAPELPMRIDTFELESVFKVPLAFFLNEKPARLDNLGFGNLELRVPAWYFGQYHIWGMTAVVLMEFFHVAFEQMLGHVSGDLQSELDRLVS</sequence>
<keyword evidence="3" id="KW-0479">Metal-binding</keyword>
<reference evidence="9" key="1">
    <citation type="journal article" date="2019" name="Int. J. Syst. Evol. Microbiol.">
        <title>The Global Catalogue of Microorganisms (GCM) 10K type strain sequencing project: providing services to taxonomists for standard genome sequencing and annotation.</title>
        <authorList>
            <consortium name="The Broad Institute Genomics Platform"/>
            <consortium name="The Broad Institute Genome Sequencing Center for Infectious Disease"/>
            <person name="Wu L."/>
            <person name="Ma J."/>
        </authorList>
    </citation>
    <scope>NUCLEOTIDE SEQUENCE [LARGE SCALE GENOMIC DNA]</scope>
    <source>
        <strain evidence="9">JCM 17555</strain>
    </source>
</reference>
<evidence type="ECO:0000259" key="7">
    <source>
        <dbReference type="PROSITE" id="PS51462"/>
    </source>
</evidence>
<evidence type="ECO:0000313" key="9">
    <source>
        <dbReference type="Proteomes" id="UP001501337"/>
    </source>
</evidence>
<dbReference type="RefSeq" id="WP_344803746.1">
    <property type="nucleotide sequence ID" value="NZ_BAABBO010000001.1"/>
</dbReference>
<dbReference type="PANTHER" id="PTHR12992:SF11">
    <property type="entry name" value="MITOCHONDRIAL COENZYME A DIPHOSPHATASE NUDT8"/>
    <property type="match status" value="1"/>
</dbReference>
<dbReference type="InterPro" id="IPR000086">
    <property type="entry name" value="NUDIX_hydrolase_dom"/>
</dbReference>
<dbReference type="InterPro" id="IPR015797">
    <property type="entry name" value="NUDIX_hydrolase-like_dom_sf"/>
</dbReference>
<gene>
    <name evidence="8" type="ORF">GCM10022278_09330</name>
</gene>
<feature type="domain" description="Nudix hydrolase" evidence="7">
    <location>
        <begin position="18"/>
        <end position="150"/>
    </location>
</feature>
<evidence type="ECO:0000256" key="1">
    <source>
        <dbReference type="ARBA" id="ARBA00001936"/>
    </source>
</evidence>
<keyword evidence="5" id="KW-0460">Magnesium</keyword>
<organism evidence="8 9">
    <name type="scientific">Allohahella marinimesophila</name>
    <dbReference type="NCBI Taxonomy" id="1054972"/>
    <lineage>
        <taxon>Bacteria</taxon>
        <taxon>Pseudomonadati</taxon>
        <taxon>Pseudomonadota</taxon>
        <taxon>Gammaproteobacteria</taxon>
        <taxon>Oceanospirillales</taxon>
        <taxon>Hahellaceae</taxon>
        <taxon>Allohahella</taxon>
    </lineage>
</organism>
<comment type="caution">
    <text evidence="8">The sequence shown here is derived from an EMBL/GenBank/DDBJ whole genome shotgun (WGS) entry which is preliminary data.</text>
</comment>
<dbReference type="EMBL" id="BAABBO010000001">
    <property type="protein sequence ID" value="GAA3952445.1"/>
    <property type="molecule type" value="Genomic_DNA"/>
</dbReference>
<dbReference type="PANTHER" id="PTHR12992">
    <property type="entry name" value="NUDIX HYDROLASE"/>
    <property type="match status" value="1"/>
</dbReference>
<dbReference type="SUPFAM" id="SSF55811">
    <property type="entry name" value="Nudix"/>
    <property type="match status" value="1"/>
</dbReference>
<keyword evidence="4" id="KW-0378">Hydrolase</keyword>
<evidence type="ECO:0000313" key="8">
    <source>
        <dbReference type="EMBL" id="GAA3952445.1"/>
    </source>
</evidence>